<reference evidence="2" key="2">
    <citation type="submission" date="2025-08" db="UniProtKB">
        <authorList>
            <consortium name="RefSeq"/>
        </authorList>
    </citation>
    <scope>IDENTIFICATION</scope>
    <source>
        <tissue evidence="2">Leaf</tissue>
    </source>
</reference>
<sequence>MDLGIKRNRKKRTVCSQPRVKWGNLTKDKAHELGESLLAMWAWKSGGDATGNYIREAVREVLGVTKGYPGRCIGDWWWNAEIQGKVEVKKAAYLKFIESTNEEEKRTNWECYKKAKKEAKLAVMVAKTAAFGRMYAELGCKGGDKKLYMLPKKKGS</sequence>
<reference evidence="1" key="1">
    <citation type="journal article" date="2014" name="Nat. Commun.">
        <title>The tobacco genome sequence and its comparison with those of tomato and potato.</title>
        <authorList>
            <person name="Sierro N."/>
            <person name="Battey J.N."/>
            <person name="Ouadi S."/>
            <person name="Bakaher N."/>
            <person name="Bovet L."/>
            <person name="Willig A."/>
            <person name="Goepfert S."/>
            <person name="Peitsch M.C."/>
            <person name="Ivanov N.V."/>
        </authorList>
    </citation>
    <scope>NUCLEOTIDE SEQUENCE [LARGE SCALE GENOMIC DNA]</scope>
</reference>
<evidence type="ECO:0000313" key="2">
    <source>
        <dbReference type="RefSeq" id="XP_075101817.1"/>
    </source>
</evidence>
<organism evidence="1 2">
    <name type="scientific">Nicotiana tabacum</name>
    <name type="common">Common tobacco</name>
    <dbReference type="NCBI Taxonomy" id="4097"/>
    <lineage>
        <taxon>Eukaryota</taxon>
        <taxon>Viridiplantae</taxon>
        <taxon>Streptophyta</taxon>
        <taxon>Embryophyta</taxon>
        <taxon>Tracheophyta</taxon>
        <taxon>Spermatophyta</taxon>
        <taxon>Magnoliopsida</taxon>
        <taxon>eudicotyledons</taxon>
        <taxon>Gunneridae</taxon>
        <taxon>Pentapetalae</taxon>
        <taxon>asterids</taxon>
        <taxon>lamiids</taxon>
        <taxon>Solanales</taxon>
        <taxon>Solanaceae</taxon>
        <taxon>Nicotianoideae</taxon>
        <taxon>Nicotianeae</taxon>
        <taxon>Nicotiana</taxon>
    </lineage>
</organism>
<proteinExistence type="predicted"/>
<accession>A0AC58TX45</accession>
<dbReference type="RefSeq" id="XP_075101817.1">
    <property type="nucleotide sequence ID" value="XM_075245716.1"/>
</dbReference>
<protein>
    <submittedName>
        <fullName evidence="2">Uncharacterized protein LOC142177245</fullName>
    </submittedName>
</protein>
<name>A0AC58TX45_TOBAC</name>
<dbReference type="Proteomes" id="UP000790787">
    <property type="component" value="Chromosome 23"/>
</dbReference>
<keyword evidence="1" id="KW-1185">Reference proteome</keyword>
<gene>
    <name evidence="2" type="primary">LOC142177245</name>
</gene>
<evidence type="ECO:0000313" key="1">
    <source>
        <dbReference type="Proteomes" id="UP000790787"/>
    </source>
</evidence>